<dbReference type="InterPro" id="IPR036837">
    <property type="entry name" value="Cation_efflux_CTD_sf"/>
</dbReference>
<evidence type="ECO:0000256" key="2">
    <source>
        <dbReference type="ARBA" id="ARBA00022448"/>
    </source>
</evidence>
<feature type="transmembrane region" description="Helical" evidence="7">
    <location>
        <begin position="39"/>
        <end position="60"/>
    </location>
</feature>
<feature type="transmembrane region" description="Helical" evidence="7">
    <location>
        <begin position="170"/>
        <end position="189"/>
    </location>
</feature>
<dbReference type="SUPFAM" id="SSF160240">
    <property type="entry name" value="Cation efflux protein cytoplasmic domain-like"/>
    <property type="match status" value="1"/>
</dbReference>
<dbReference type="SUPFAM" id="SSF161111">
    <property type="entry name" value="Cation efflux protein transmembrane domain-like"/>
    <property type="match status" value="1"/>
</dbReference>
<comment type="subcellular location">
    <subcellularLocation>
        <location evidence="1">Membrane</location>
        <topology evidence="1">Multi-pass membrane protein</topology>
    </subcellularLocation>
</comment>
<dbReference type="OrthoDB" id="9806522at2"/>
<sequence>MSSSTHDSTARAILYAFVANSGIAIAKSWAAWLTGSGSMLAEAIHSFADAGNQVLLYLGLRQSTRAADEEHPLGYGKSSYFWSFIVAVLLFSVGGLFSMYEGVHKYLHPEPLSQAWVALVVLGLALVLETFSLLGCLREIRHIRGERPFFEWLQHTRNAELTVVLGEDTAALLGLVLAFMFVSLAAITGNTTYDAIGSICIGVVLIVISVFLTIRVHALLVGRSADPDIREAIDQVISEVEEIEQVYNTITIQYGPDTMLAAKIRFRKGLDLATAVARINELEVALKNRIPKLRWSFIEPDFDD</sequence>
<keyword evidence="10" id="KW-1185">Reference proteome</keyword>
<feature type="transmembrane region" description="Helical" evidence="7">
    <location>
        <begin position="195"/>
        <end position="214"/>
    </location>
</feature>
<evidence type="ECO:0000313" key="9">
    <source>
        <dbReference type="EMBL" id="ANO53282.1"/>
    </source>
</evidence>
<dbReference type="STRING" id="1548547.BA177_14690"/>
<keyword evidence="5 7" id="KW-1133">Transmembrane helix</keyword>
<evidence type="ECO:0000256" key="7">
    <source>
        <dbReference type="SAM" id="Phobius"/>
    </source>
</evidence>
<keyword evidence="3 7" id="KW-0812">Transmembrane</keyword>
<dbReference type="InterPro" id="IPR027469">
    <property type="entry name" value="Cation_efflux_TMD_sf"/>
</dbReference>
<evidence type="ECO:0000313" key="10">
    <source>
        <dbReference type="Proteomes" id="UP000092695"/>
    </source>
</evidence>
<feature type="domain" description="Cation efflux protein transmembrane" evidence="8">
    <location>
        <begin position="13"/>
        <end position="212"/>
    </location>
</feature>
<organism evidence="9 10">
    <name type="scientific">Woeseia oceani</name>
    <dbReference type="NCBI Taxonomy" id="1548547"/>
    <lineage>
        <taxon>Bacteria</taxon>
        <taxon>Pseudomonadati</taxon>
        <taxon>Pseudomonadota</taxon>
        <taxon>Gammaproteobacteria</taxon>
        <taxon>Woeseiales</taxon>
        <taxon>Woeseiaceae</taxon>
        <taxon>Woeseia</taxon>
    </lineage>
</organism>
<dbReference type="Proteomes" id="UP000092695">
    <property type="component" value="Chromosome"/>
</dbReference>
<feature type="transmembrane region" description="Helical" evidence="7">
    <location>
        <begin position="12"/>
        <end position="33"/>
    </location>
</feature>
<evidence type="ECO:0000256" key="5">
    <source>
        <dbReference type="ARBA" id="ARBA00022989"/>
    </source>
</evidence>
<gene>
    <name evidence="9" type="ORF">BA177_14690</name>
</gene>
<protein>
    <submittedName>
        <fullName evidence="9">Cation efflux family transporter</fullName>
    </submittedName>
</protein>
<feature type="transmembrane region" description="Helical" evidence="7">
    <location>
        <begin position="80"/>
        <end position="100"/>
    </location>
</feature>
<proteinExistence type="predicted"/>
<evidence type="ECO:0000259" key="8">
    <source>
        <dbReference type="Pfam" id="PF01545"/>
    </source>
</evidence>
<dbReference type="Gene3D" id="3.30.70.1350">
    <property type="entry name" value="Cation efflux protein, cytoplasmic domain"/>
    <property type="match status" value="1"/>
</dbReference>
<evidence type="ECO:0000256" key="1">
    <source>
        <dbReference type="ARBA" id="ARBA00004141"/>
    </source>
</evidence>
<dbReference type="InterPro" id="IPR002524">
    <property type="entry name" value="Cation_efflux"/>
</dbReference>
<evidence type="ECO:0000256" key="3">
    <source>
        <dbReference type="ARBA" id="ARBA00022692"/>
    </source>
</evidence>
<dbReference type="GO" id="GO:0008324">
    <property type="term" value="F:monoatomic cation transmembrane transporter activity"/>
    <property type="evidence" value="ECO:0007669"/>
    <property type="project" value="InterPro"/>
</dbReference>
<dbReference type="Pfam" id="PF01545">
    <property type="entry name" value="Cation_efflux"/>
    <property type="match status" value="1"/>
</dbReference>
<accession>A0A193LLB5</accession>
<dbReference type="InterPro" id="IPR058533">
    <property type="entry name" value="Cation_efflux_TM"/>
</dbReference>
<keyword evidence="2" id="KW-0813">Transport</keyword>
<dbReference type="AlphaFoldDB" id="A0A193LLB5"/>
<dbReference type="InterPro" id="IPR040177">
    <property type="entry name" value="SLC30A9"/>
</dbReference>
<keyword evidence="4" id="KW-0862">Zinc</keyword>
<keyword evidence="4" id="KW-0406">Ion transport</keyword>
<dbReference type="Gene3D" id="1.20.1510.10">
    <property type="entry name" value="Cation efflux protein transmembrane domain"/>
    <property type="match status" value="1"/>
</dbReference>
<dbReference type="GO" id="GO:0006829">
    <property type="term" value="P:zinc ion transport"/>
    <property type="evidence" value="ECO:0007669"/>
    <property type="project" value="UniProtKB-KW"/>
</dbReference>
<dbReference type="NCBIfam" id="TIGR01297">
    <property type="entry name" value="CDF"/>
    <property type="match status" value="1"/>
</dbReference>
<keyword evidence="6 7" id="KW-0472">Membrane</keyword>
<dbReference type="GO" id="GO:0016020">
    <property type="term" value="C:membrane"/>
    <property type="evidence" value="ECO:0007669"/>
    <property type="project" value="UniProtKB-SubCell"/>
</dbReference>
<dbReference type="RefSeq" id="WP_068619457.1">
    <property type="nucleotide sequence ID" value="NZ_CP016268.1"/>
</dbReference>
<dbReference type="PANTHER" id="PTHR13414:SF9">
    <property type="entry name" value="PROTON-COUPLED ZINC ANTIPORTER SLC30A9, MITOCHONDRIAL"/>
    <property type="match status" value="1"/>
</dbReference>
<dbReference type="PANTHER" id="PTHR13414">
    <property type="entry name" value="HUEL-CATION TRANSPORTER"/>
    <property type="match status" value="1"/>
</dbReference>
<evidence type="ECO:0000256" key="6">
    <source>
        <dbReference type="ARBA" id="ARBA00023136"/>
    </source>
</evidence>
<dbReference type="EMBL" id="CP016268">
    <property type="protein sequence ID" value="ANO53282.1"/>
    <property type="molecule type" value="Genomic_DNA"/>
</dbReference>
<reference evidence="9 10" key="1">
    <citation type="submission" date="2016-06" db="EMBL/GenBank/DDBJ databases">
        <title>Complete genome sequence of a deep-branching marine Gamma Proteobacterium Woeseia oceani type strain XK5.</title>
        <authorList>
            <person name="Mu D."/>
            <person name="Du Z."/>
        </authorList>
    </citation>
    <scope>NUCLEOTIDE SEQUENCE [LARGE SCALE GENOMIC DNA]</scope>
    <source>
        <strain evidence="9 10">XK5</strain>
    </source>
</reference>
<name>A0A193LLB5_9GAMM</name>
<evidence type="ECO:0000256" key="4">
    <source>
        <dbReference type="ARBA" id="ARBA00022906"/>
    </source>
</evidence>
<feature type="transmembrane region" description="Helical" evidence="7">
    <location>
        <begin position="115"/>
        <end position="137"/>
    </location>
</feature>
<keyword evidence="4" id="KW-0864">Zinc transport</keyword>
<dbReference type="KEGG" id="woc:BA177_14690"/>